<feature type="transmembrane region" description="Helical" evidence="1">
    <location>
        <begin position="28"/>
        <end position="46"/>
    </location>
</feature>
<feature type="transmembrane region" description="Helical" evidence="1">
    <location>
        <begin position="66"/>
        <end position="88"/>
    </location>
</feature>
<name>A0A238WY69_HALVU</name>
<dbReference type="InterPro" id="IPR046513">
    <property type="entry name" value="DUF6691"/>
</dbReference>
<sequence length="172" mass="17917">MTDPTPPERGASPMSGAGIIAEHESHPLFLPLVFLGGAIFGVGLAMSQMARPEIVLEFLQFRDLGLLFVMGGASVVVGITFWALTLSGRSAPMTGKRFGRRLKSMDRDVIVGGGIFGVGWGLSGICPGAAYASLGIGNVVILYGVLGMFIGAYLQGYLRETRADAAAPSPAD</sequence>
<dbReference type="Pfam" id="PF20398">
    <property type="entry name" value="DUF6691"/>
    <property type="match status" value="1"/>
</dbReference>
<evidence type="ECO:0008006" key="4">
    <source>
        <dbReference type="Google" id="ProtNLM"/>
    </source>
</evidence>
<evidence type="ECO:0000256" key="1">
    <source>
        <dbReference type="SAM" id="Phobius"/>
    </source>
</evidence>
<keyword evidence="1" id="KW-1133">Transmembrane helix</keyword>
<dbReference type="Proteomes" id="UP000198397">
    <property type="component" value="Unassembled WGS sequence"/>
</dbReference>
<evidence type="ECO:0000313" key="2">
    <source>
        <dbReference type="EMBL" id="SNR51368.1"/>
    </source>
</evidence>
<feature type="transmembrane region" description="Helical" evidence="1">
    <location>
        <begin position="136"/>
        <end position="154"/>
    </location>
</feature>
<keyword evidence="1" id="KW-0812">Transmembrane</keyword>
<dbReference type="EMBL" id="FZNQ01000011">
    <property type="protein sequence ID" value="SNR51368.1"/>
    <property type="molecule type" value="Genomic_DNA"/>
</dbReference>
<feature type="transmembrane region" description="Helical" evidence="1">
    <location>
        <begin position="109"/>
        <end position="130"/>
    </location>
</feature>
<proteinExistence type="predicted"/>
<reference evidence="2 3" key="1">
    <citation type="submission" date="2017-06" db="EMBL/GenBank/DDBJ databases">
        <authorList>
            <person name="Kim H.J."/>
            <person name="Triplett B.A."/>
        </authorList>
    </citation>
    <scope>NUCLEOTIDE SEQUENCE [LARGE SCALE GENOMIC DNA]</scope>
    <source>
        <strain evidence="2 3">DSM 8800</strain>
    </source>
</reference>
<gene>
    <name evidence="2" type="ORF">SAMN06264855_11137</name>
</gene>
<organism evidence="2 3">
    <name type="scientific">Halorubrum vacuolatum</name>
    <name type="common">Natronobacterium vacuolatum</name>
    <dbReference type="NCBI Taxonomy" id="63740"/>
    <lineage>
        <taxon>Archaea</taxon>
        <taxon>Methanobacteriati</taxon>
        <taxon>Methanobacteriota</taxon>
        <taxon>Stenosarchaea group</taxon>
        <taxon>Halobacteria</taxon>
        <taxon>Halobacteriales</taxon>
        <taxon>Haloferacaceae</taxon>
        <taxon>Halorubrum</taxon>
    </lineage>
</organism>
<evidence type="ECO:0000313" key="3">
    <source>
        <dbReference type="Proteomes" id="UP000198397"/>
    </source>
</evidence>
<dbReference type="AlphaFoldDB" id="A0A238WY69"/>
<accession>A0A238WY69</accession>
<protein>
    <recommendedName>
        <fullName evidence="4">Sulphur transport domain-containing protein</fullName>
    </recommendedName>
</protein>
<keyword evidence="1" id="KW-0472">Membrane</keyword>
<keyword evidence="3" id="KW-1185">Reference proteome</keyword>